<dbReference type="GO" id="GO:0004674">
    <property type="term" value="F:protein serine/threonine kinase activity"/>
    <property type="evidence" value="ECO:0007669"/>
    <property type="project" value="UniProtKB-EC"/>
</dbReference>
<evidence type="ECO:0000256" key="8">
    <source>
        <dbReference type="ARBA" id="ARBA00022840"/>
    </source>
</evidence>
<dbReference type="InterPro" id="IPR017441">
    <property type="entry name" value="Protein_kinase_ATP_BS"/>
</dbReference>
<keyword evidence="6 11" id="KW-0547">Nucleotide-binding</keyword>
<keyword evidence="5" id="KW-0812">Transmembrane</keyword>
<evidence type="ECO:0000256" key="9">
    <source>
        <dbReference type="ARBA" id="ARBA00022989"/>
    </source>
</evidence>
<evidence type="ECO:0000256" key="10">
    <source>
        <dbReference type="ARBA" id="ARBA00023136"/>
    </source>
</evidence>
<reference evidence="13" key="2">
    <citation type="submission" date="2025-08" db="UniProtKB">
        <authorList>
            <consortium name="RefSeq"/>
        </authorList>
    </citation>
    <scope>IDENTIFICATION</scope>
    <source>
        <tissue evidence="13">Leaves</tissue>
    </source>
</reference>
<evidence type="ECO:0000256" key="7">
    <source>
        <dbReference type="ARBA" id="ARBA00022777"/>
    </source>
</evidence>
<dbReference type="InterPro" id="IPR011009">
    <property type="entry name" value="Kinase-like_dom_sf"/>
</dbReference>
<name>A0A6P6VIQ6_COFAR</name>
<dbReference type="AlphaFoldDB" id="A0A6P6VIQ6"/>
<evidence type="ECO:0000256" key="3">
    <source>
        <dbReference type="ARBA" id="ARBA00022553"/>
    </source>
</evidence>
<evidence type="ECO:0000256" key="6">
    <source>
        <dbReference type="ARBA" id="ARBA00022741"/>
    </source>
</evidence>
<dbReference type="PANTHER" id="PTHR47984:SF26">
    <property type="entry name" value="PROTEIN KINASE DOMAIN-CONTAINING PROTEIN"/>
    <property type="match status" value="1"/>
</dbReference>
<evidence type="ECO:0000256" key="1">
    <source>
        <dbReference type="ARBA" id="ARBA00004167"/>
    </source>
</evidence>
<evidence type="ECO:0000313" key="13">
    <source>
        <dbReference type="RefSeq" id="XP_027102858.1"/>
    </source>
</evidence>
<keyword evidence="8 11" id="KW-0067">ATP-binding</keyword>
<keyword evidence="10" id="KW-0472">Membrane</keyword>
<evidence type="ECO:0000256" key="2">
    <source>
        <dbReference type="ARBA" id="ARBA00012513"/>
    </source>
</evidence>
<evidence type="ECO:0000256" key="11">
    <source>
        <dbReference type="PROSITE-ProRule" id="PRU10141"/>
    </source>
</evidence>
<keyword evidence="9" id="KW-1133">Transmembrane helix</keyword>
<dbReference type="PANTHER" id="PTHR47984">
    <property type="entry name" value="OS01G0323000 PROTEIN"/>
    <property type="match status" value="1"/>
</dbReference>
<sequence>MRGKFCGDLGGHGCLRLGNPRSNPSKHYRCFHLFKMASDLNFELSKKTHIFHLKPNSQVSKEIKEIKVDQYSAKNYAAHDIDFLTLEDKFSDKDSDKLLSCEKAMTADNSSQYDSFTNLEKEGVACKSGEKGGAGAIYNSHPVAVSSLLSGLPEFAHLGWSHWFTLRDLEVANNRFSKENVIGEGGYGVVYRGRLINGFLVAVKKILNNI</sequence>
<dbReference type="Gene3D" id="3.30.200.20">
    <property type="entry name" value="Phosphorylase Kinase, domain 1"/>
    <property type="match status" value="1"/>
</dbReference>
<keyword evidence="7" id="KW-0418">Kinase</keyword>
<protein>
    <recommendedName>
        <fullName evidence="2">non-specific serine/threonine protein kinase</fullName>
        <ecNumber evidence="2">2.7.11.1</ecNumber>
    </recommendedName>
</protein>
<dbReference type="SUPFAM" id="SSF56112">
    <property type="entry name" value="Protein kinase-like (PK-like)"/>
    <property type="match status" value="1"/>
</dbReference>
<comment type="subcellular location">
    <subcellularLocation>
        <location evidence="1">Membrane</location>
        <topology evidence="1">Single-pass membrane protein</topology>
    </subcellularLocation>
</comment>
<reference evidence="12" key="1">
    <citation type="journal article" date="2025" name="Foods">
        <title>Unveiling the Microbial Signatures of Arabica Coffee Cherries: Insights into Ripeness Specific Diversity, Functional Traits, and Implications for Quality and Safety.</title>
        <authorList>
            <consortium name="RefSeq"/>
            <person name="Tenea G.N."/>
            <person name="Cifuentes V."/>
            <person name="Reyes P."/>
            <person name="Cevallos-Vallejos M."/>
        </authorList>
    </citation>
    <scope>NUCLEOTIDE SEQUENCE [LARGE SCALE GENOMIC DNA]</scope>
</reference>
<dbReference type="GeneID" id="113724116"/>
<dbReference type="InterPro" id="IPR052232">
    <property type="entry name" value="RLK_Ser/Thr-Kinase"/>
</dbReference>
<evidence type="ECO:0000313" key="12">
    <source>
        <dbReference type="Proteomes" id="UP001652660"/>
    </source>
</evidence>
<proteinExistence type="predicted"/>
<accession>A0A6P6VIQ6</accession>
<dbReference type="EC" id="2.7.11.1" evidence="2"/>
<keyword evidence="12" id="KW-1185">Reference proteome</keyword>
<evidence type="ECO:0000256" key="5">
    <source>
        <dbReference type="ARBA" id="ARBA00022692"/>
    </source>
</evidence>
<dbReference type="GO" id="GO:0016020">
    <property type="term" value="C:membrane"/>
    <property type="evidence" value="ECO:0007669"/>
    <property type="project" value="UniProtKB-SubCell"/>
</dbReference>
<gene>
    <name evidence="13" type="primary">LOC113724116</name>
</gene>
<dbReference type="RefSeq" id="XP_027102858.1">
    <property type="nucleotide sequence ID" value="XM_027247057.1"/>
</dbReference>
<keyword evidence="4" id="KW-0808">Transferase</keyword>
<dbReference type="Proteomes" id="UP001652660">
    <property type="component" value="Chromosome 2c"/>
</dbReference>
<feature type="binding site" evidence="11">
    <location>
        <position position="205"/>
    </location>
    <ligand>
        <name>ATP</name>
        <dbReference type="ChEBI" id="CHEBI:30616"/>
    </ligand>
</feature>
<dbReference type="GO" id="GO:0005524">
    <property type="term" value="F:ATP binding"/>
    <property type="evidence" value="ECO:0007669"/>
    <property type="project" value="UniProtKB-UniRule"/>
</dbReference>
<evidence type="ECO:0000256" key="4">
    <source>
        <dbReference type="ARBA" id="ARBA00022679"/>
    </source>
</evidence>
<dbReference type="OrthoDB" id="1749798at2759"/>
<keyword evidence="3" id="KW-0597">Phosphoprotein</keyword>
<organism evidence="12 13">
    <name type="scientific">Coffea arabica</name>
    <name type="common">Arabian coffee</name>
    <dbReference type="NCBI Taxonomy" id="13443"/>
    <lineage>
        <taxon>Eukaryota</taxon>
        <taxon>Viridiplantae</taxon>
        <taxon>Streptophyta</taxon>
        <taxon>Embryophyta</taxon>
        <taxon>Tracheophyta</taxon>
        <taxon>Spermatophyta</taxon>
        <taxon>Magnoliopsida</taxon>
        <taxon>eudicotyledons</taxon>
        <taxon>Gunneridae</taxon>
        <taxon>Pentapetalae</taxon>
        <taxon>asterids</taxon>
        <taxon>lamiids</taxon>
        <taxon>Gentianales</taxon>
        <taxon>Rubiaceae</taxon>
        <taxon>Ixoroideae</taxon>
        <taxon>Gardenieae complex</taxon>
        <taxon>Bertiereae - Coffeeae clade</taxon>
        <taxon>Coffeeae</taxon>
        <taxon>Coffea</taxon>
    </lineage>
</organism>
<dbReference type="PROSITE" id="PS00107">
    <property type="entry name" value="PROTEIN_KINASE_ATP"/>
    <property type="match status" value="1"/>
</dbReference>